<feature type="region of interest" description="Disordered" evidence="2">
    <location>
        <begin position="1"/>
        <end position="23"/>
    </location>
</feature>
<dbReference type="SUPFAM" id="SSF48452">
    <property type="entry name" value="TPR-like"/>
    <property type="match status" value="1"/>
</dbReference>
<protein>
    <submittedName>
        <fullName evidence="3">Uncharacterized protein</fullName>
    </submittedName>
</protein>
<keyword evidence="1" id="KW-0175">Coiled coil</keyword>
<evidence type="ECO:0000313" key="3">
    <source>
        <dbReference type="EMBL" id="KKM96653.1"/>
    </source>
</evidence>
<reference evidence="3" key="1">
    <citation type="journal article" date="2015" name="Nature">
        <title>Complex archaea that bridge the gap between prokaryotes and eukaryotes.</title>
        <authorList>
            <person name="Spang A."/>
            <person name="Saw J.H."/>
            <person name="Jorgensen S.L."/>
            <person name="Zaremba-Niedzwiedzka K."/>
            <person name="Martijn J."/>
            <person name="Lind A.E."/>
            <person name="van Eijk R."/>
            <person name="Schleper C."/>
            <person name="Guy L."/>
            <person name="Ettema T.J."/>
        </authorList>
    </citation>
    <scope>NUCLEOTIDE SEQUENCE</scope>
</reference>
<comment type="caution">
    <text evidence="3">The sequence shown here is derived from an EMBL/GenBank/DDBJ whole genome shotgun (WGS) entry which is preliminary data.</text>
</comment>
<accession>A0A0F9LTD7</accession>
<evidence type="ECO:0000256" key="2">
    <source>
        <dbReference type="SAM" id="MobiDB-lite"/>
    </source>
</evidence>
<feature type="coiled-coil region" evidence="1">
    <location>
        <begin position="286"/>
        <end position="353"/>
    </location>
</feature>
<dbReference type="InterPro" id="IPR011990">
    <property type="entry name" value="TPR-like_helical_dom_sf"/>
</dbReference>
<sequence>MDTMKDQDKEDFEKEFDENGFDPTKDAFFSDLMGMEEEIASEAYELVEHALNLIKSKFFDDGIEILRQAIGVYAQINREEEIKAIKGKIAEVYLLKEKSFREGESEALPQENSKTTKEKMPTTEIEVKTKPINDEKSVLKADQLINEGNDLLNFKKFEDALEKYDGAIKIYEEHDKSDEIDQVYKLIEEVYNQKAEFLRNVKKETPKLEEQEKIEGKIEIGVNESKEEALQQFLVSKKKEEEKSAQAYDLLGKAAELAKLKDFNKAIQLYTEGANLFHELHWTYEIKKVQDTISQLELERKTLQEGLEKQNGEIKEVNKTQAPLVKEIEQQLRTQEEQERNEQLERLRGIELRKMEDEFFKAQIDNMATEASVTAREYELAMQKAIKKGEIIDECAYPKVIEIYKKIKLLLIDKGWNTEATIYNDTITIYIQKFDQDKKIRQIEFEKANRQIEAGEMLRVSKQEETLESSKQELQKIEGQRKKELEVQNLREKLDDMSNKAERLSREYEVALRKGSFKLKCPYLEIINIYKSARQIALEKGWETEVVIFLSQIQAYTQKLEKDKRLREIEAEKIKKQKDFEDTPKAQQEEKGIGLDVEKLRLIEEQKKGDREEEEFKQIIEEMVKKADMMAREYELAMKKAVRQGGLAENPPFAEVVRIYERVKQMSIAKGKNDDVVVYDNQIKYYSQKWEKDKVLREIDAKKLQKQQKIEDLHKIKGESERSKRLLKVIEKKKEEEDFEKIITDQVNIAEKMVRDFEISMRKALRVGEILESTPYIDVIEIYKQIREKVYTKGWKEQAEVFANQIKIYMEKLEKHEKLFEIEAQKAQRQKDLENMHKADKVIQVDKRRFKGVERKKEEKKFQDLIIQLVDKAEKLEREYDSIAREALKKGEIVENNPYPQIINIYKDIKAKLLEKGWLEQITIYSNQIQIYKEKLRKNKMLLEVEARKAKRQKEIDDMHKAKKKFKSVKFDKIEATVTEEDLKLDEAMNLIDHAERSVKEYELSIKADVLLFESPYQNAIVNYTKAKDLFQKIGWNDEARKLISTIKFYKEKLDKDEKLRKIEKSKLEKPEEKLMVSKVDTEKELFAREKRILVYEQKKKKKDKLAEEILNEIHKAERLAKEYELQKKGVIFEHEAPYEEILEIYRTARKSFEEIGWMEESMKLISTIQFYKEKFENDIKLRALESRREREINDTLKAKQNLLQQAREEQEKLLKIRKENMLIREAKVDELETIKGKAFNLMDQAKVELAINNFEKAIDLYNQSEVIFSEISWKEGINMIRDSITMIKKKKQSHEFEQKTVEEEKLKRLETEAQLEDTFAKAEVLRKLQQEEKRIEFLRVQNEKQREREVSEEAYAILEYGTILLENKKFNEAYEKYVEARQLFNQISWKQEVSRINNDLLFKLKRERKTFEVLEDIKKKKVEEDKVMEELKKETEKQRRDLEKSKKEEKRKLAKEGEFEKILREIQRAERLFENFKFNEGIFLLKEQRRKLERGRKGEEVKKIDDLIKDIKNRADVPIIVLENIEQNDNFKAAYKALDNAQTSLSHKQFMKVISELNEAKFHLNQLKINKKFLKDIDEIIKNLRGKLGRKPTEKDFEAKTKEHEADIEMLRSRISKRREERRKKVLNLLKDKTD</sequence>
<feature type="coiled-coil region" evidence="1">
    <location>
        <begin position="1415"/>
        <end position="1453"/>
    </location>
</feature>
<dbReference type="Gene3D" id="1.25.40.10">
    <property type="entry name" value="Tetratricopeptide repeat domain"/>
    <property type="match status" value="1"/>
</dbReference>
<dbReference type="EMBL" id="LAZR01005851">
    <property type="protein sequence ID" value="KKM96653.1"/>
    <property type="molecule type" value="Genomic_DNA"/>
</dbReference>
<feature type="coiled-coil region" evidence="1">
    <location>
        <begin position="1190"/>
        <end position="1220"/>
    </location>
</feature>
<feature type="compositionally biased region" description="Basic and acidic residues" evidence="2">
    <location>
        <begin position="1"/>
        <end position="12"/>
    </location>
</feature>
<feature type="coiled-coil region" evidence="1">
    <location>
        <begin position="460"/>
        <end position="514"/>
    </location>
</feature>
<feature type="coiled-coil region" evidence="1">
    <location>
        <begin position="1100"/>
        <end position="1127"/>
    </location>
</feature>
<organism evidence="3">
    <name type="scientific">marine sediment metagenome</name>
    <dbReference type="NCBI Taxonomy" id="412755"/>
    <lineage>
        <taxon>unclassified sequences</taxon>
        <taxon>metagenomes</taxon>
        <taxon>ecological metagenomes</taxon>
    </lineage>
</organism>
<feature type="coiled-coil region" evidence="1">
    <location>
        <begin position="1322"/>
        <end position="1349"/>
    </location>
</feature>
<name>A0A0F9LTD7_9ZZZZ</name>
<dbReference type="SMART" id="SM00028">
    <property type="entry name" value="TPR"/>
    <property type="match status" value="4"/>
</dbReference>
<evidence type="ECO:0000256" key="1">
    <source>
        <dbReference type="SAM" id="Coils"/>
    </source>
</evidence>
<feature type="coiled-coil region" evidence="1">
    <location>
        <begin position="859"/>
        <end position="886"/>
    </location>
</feature>
<proteinExistence type="predicted"/>
<dbReference type="InterPro" id="IPR019734">
    <property type="entry name" value="TPR_rpt"/>
</dbReference>
<gene>
    <name evidence="3" type="ORF">LCGC14_1175950</name>
</gene>